<reference evidence="3 4" key="1">
    <citation type="submission" date="2020-09" db="EMBL/GenBank/DDBJ databases">
        <title>Pseudoxanthomonas sp. CAU 1598 isolated from sand of Yaerae Beach.</title>
        <authorList>
            <person name="Kim W."/>
        </authorList>
    </citation>
    <scope>NUCLEOTIDE SEQUENCE [LARGE SCALE GENOMIC DNA]</scope>
    <source>
        <strain evidence="3 4">CAU 1598</strain>
    </source>
</reference>
<dbReference type="PANTHER" id="PTHR36220:SF1">
    <property type="entry name" value="GAMMA TUBULIN COMPLEX COMPONENT C-TERMINAL DOMAIN-CONTAINING PROTEIN"/>
    <property type="match status" value="1"/>
</dbReference>
<protein>
    <recommendedName>
        <fullName evidence="5">FG-GAP repeat protein</fullName>
    </recommendedName>
</protein>
<keyword evidence="4" id="KW-1185">Reference proteome</keyword>
<dbReference type="AlphaFoldDB" id="A0AAW3ZJD0"/>
<accession>A0AAW3ZJD0</accession>
<feature type="chain" id="PRO_5043385948" description="FG-GAP repeat protein" evidence="2">
    <location>
        <begin position="19"/>
        <end position="778"/>
    </location>
</feature>
<feature type="signal peptide" evidence="2">
    <location>
        <begin position="1"/>
        <end position="18"/>
    </location>
</feature>
<sequence>MKQAVLLSAVLATSLAQAQLSVPDYADEADSFDEFGADVAAAGVSVVFSPFSGVRSDDNFFAFEQVGGSWQRSGQFQQLSQTFGGIAGNSASLSPDGNLLAIGHPFVSVLGNENSGAVTVYERGVDGWTQLAHVESVVPIAQGRFGGGRAIDDRWLIVGQPGNPQVSNTTDPGRAYVFERVGNNYVYRQELTAPDGVPRDRFGYYVDLSGDQLIVNARSHLNSDMQRGAEYVFELNGGTWQYAQTIATGAIAFRAIHGDVLATWLPPSATTLQLHRRTAGVWAVAEEGPTFPEPWNDLAVFDGAVPRVAATVISGGVDQIYLSEFRNDAWTTPVQISLPSQPQAGNASVALTDTHLFVGDPTRSFNRVSGQGVGYGFSLAGASPVLEKTFVHGNGLLGDLFGLSVDIDGDWVLATAQGRDELGDAGRVPDAGAVYMYRRQGQLDWVRQQALTPPQTLAAFDSFGSGGALGGDLAVVTSKSTVDGVPNIGRADVYLRDGLDWNWACELPLPVDRSVATQGFALPLLTDGEHVIARFNGGNFAWRVVGSACNLVGEISVSGVPNTSLFLATIATGRLLARNAQNGDWHVLDFDGMSWVRSGGFARSSSCGFEASAAFRSTTQVAIACGFPTRNLMAGTTPAARMLEETGGVWNQTQVIEIASTTLEARQISWGTGLVLGLAVGNLINEYRVFYEPDYTSTQALLAGDPDCTNTFANFHAASGTRFVVGCHEANTAAGRRSGKVYIFERVVTAKGAGAYGTPQNTLPPPPIRVIADSFESP</sequence>
<proteinExistence type="predicted"/>
<organism evidence="3 4">
    <name type="scientific">Pseudomarimonas arenosa</name>
    <dbReference type="NCBI Taxonomy" id="2774145"/>
    <lineage>
        <taxon>Bacteria</taxon>
        <taxon>Pseudomonadati</taxon>
        <taxon>Pseudomonadota</taxon>
        <taxon>Gammaproteobacteria</taxon>
        <taxon>Lysobacterales</taxon>
        <taxon>Lysobacteraceae</taxon>
        <taxon>Pseudomarimonas</taxon>
    </lineage>
</organism>
<dbReference type="Pfam" id="PF14312">
    <property type="entry name" value="FG-GAP_2"/>
    <property type="match status" value="1"/>
</dbReference>
<dbReference type="PANTHER" id="PTHR36220">
    <property type="entry name" value="UNNAMED PRODUCT"/>
    <property type="match status" value="1"/>
</dbReference>
<evidence type="ECO:0000313" key="4">
    <source>
        <dbReference type="Proteomes" id="UP000613768"/>
    </source>
</evidence>
<dbReference type="RefSeq" id="WP_192029518.1">
    <property type="nucleotide sequence ID" value="NZ_JACYTR010000017.1"/>
</dbReference>
<evidence type="ECO:0000256" key="1">
    <source>
        <dbReference type="ARBA" id="ARBA00022729"/>
    </source>
</evidence>
<dbReference type="InterPro" id="IPR028994">
    <property type="entry name" value="Integrin_alpha_N"/>
</dbReference>
<evidence type="ECO:0000313" key="3">
    <source>
        <dbReference type="EMBL" id="MBD8526096.1"/>
    </source>
</evidence>
<keyword evidence="1 2" id="KW-0732">Signal</keyword>
<evidence type="ECO:0008006" key="5">
    <source>
        <dbReference type="Google" id="ProtNLM"/>
    </source>
</evidence>
<dbReference type="Proteomes" id="UP000613768">
    <property type="component" value="Unassembled WGS sequence"/>
</dbReference>
<gene>
    <name evidence="3" type="ORF">IFO71_10145</name>
</gene>
<comment type="caution">
    <text evidence="3">The sequence shown here is derived from an EMBL/GenBank/DDBJ whole genome shotgun (WGS) entry which is preliminary data.</text>
</comment>
<dbReference type="EMBL" id="JACYTR010000017">
    <property type="protein sequence ID" value="MBD8526096.1"/>
    <property type="molecule type" value="Genomic_DNA"/>
</dbReference>
<dbReference type="Gene3D" id="2.130.10.130">
    <property type="entry name" value="Integrin alpha, N-terminal"/>
    <property type="match status" value="1"/>
</dbReference>
<dbReference type="InterPro" id="IPR013517">
    <property type="entry name" value="FG-GAP"/>
</dbReference>
<name>A0AAW3ZJD0_9GAMM</name>
<evidence type="ECO:0000256" key="2">
    <source>
        <dbReference type="SAM" id="SignalP"/>
    </source>
</evidence>